<comment type="caution">
    <text evidence="1">The sequence shown here is derived from an EMBL/GenBank/DDBJ whole genome shotgun (WGS) entry which is preliminary data.</text>
</comment>
<feature type="non-terminal residue" evidence="1">
    <location>
        <position position="1"/>
    </location>
</feature>
<dbReference type="Proteomes" id="UP000789375">
    <property type="component" value="Unassembled WGS sequence"/>
</dbReference>
<proteinExistence type="predicted"/>
<reference evidence="1" key="1">
    <citation type="submission" date="2021-06" db="EMBL/GenBank/DDBJ databases">
        <authorList>
            <person name="Kallberg Y."/>
            <person name="Tangrot J."/>
            <person name="Rosling A."/>
        </authorList>
    </citation>
    <scope>NUCLEOTIDE SEQUENCE</scope>
    <source>
        <strain evidence="1">87-6 pot B 2015</strain>
    </source>
</reference>
<organism evidence="1 2">
    <name type="scientific">Funneliformis mosseae</name>
    <name type="common">Endomycorrhizal fungus</name>
    <name type="synonym">Glomus mosseae</name>
    <dbReference type="NCBI Taxonomy" id="27381"/>
    <lineage>
        <taxon>Eukaryota</taxon>
        <taxon>Fungi</taxon>
        <taxon>Fungi incertae sedis</taxon>
        <taxon>Mucoromycota</taxon>
        <taxon>Glomeromycotina</taxon>
        <taxon>Glomeromycetes</taxon>
        <taxon>Glomerales</taxon>
        <taxon>Glomeraceae</taxon>
        <taxon>Funneliformis</taxon>
    </lineage>
</organism>
<gene>
    <name evidence="1" type="ORF">FMOSSE_LOCUS15485</name>
</gene>
<protein>
    <submittedName>
        <fullName evidence="1">5413_t:CDS:1</fullName>
    </submittedName>
</protein>
<accession>A0A9N9IAX9</accession>
<dbReference type="EMBL" id="CAJVPP010015886">
    <property type="protein sequence ID" value="CAG8728058.1"/>
    <property type="molecule type" value="Genomic_DNA"/>
</dbReference>
<evidence type="ECO:0000313" key="2">
    <source>
        <dbReference type="Proteomes" id="UP000789375"/>
    </source>
</evidence>
<feature type="non-terminal residue" evidence="1">
    <location>
        <position position="43"/>
    </location>
</feature>
<keyword evidence="2" id="KW-1185">Reference proteome</keyword>
<sequence length="43" mass="4821">CFATYGLSFSNDLRLQLDGCWRNTVGSYPNVGIPSNFNVSDYE</sequence>
<dbReference type="AlphaFoldDB" id="A0A9N9IAX9"/>
<name>A0A9N9IAX9_FUNMO</name>
<evidence type="ECO:0000313" key="1">
    <source>
        <dbReference type="EMBL" id="CAG8728058.1"/>
    </source>
</evidence>